<evidence type="ECO:0000259" key="5">
    <source>
        <dbReference type="Pfam" id="PF13249"/>
    </source>
</evidence>
<keyword evidence="7" id="KW-1185">Reference proteome</keyword>
<evidence type="ECO:0000256" key="1">
    <source>
        <dbReference type="ARBA" id="ARBA00004999"/>
    </source>
</evidence>
<dbReference type="Proteomes" id="UP000186795">
    <property type="component" value="Unassembled WGS sequence"/>
</dbReference>
<dbReference type="UniPathway" id="UPA00337"/>
<dbReference type="Pfam" id="PF13243">
    <property type="entry name" value="SQHop_cyclase_C"/>
    <property type="match status" value="1"/>
</dbReference>
<dbReference type="NCBIfam" id="TIGR01787">
    <property type="entry name" value="squalene_cyclas"/>
    <property type="match status" value="1"/>
</dbReference>
<dbReference type="PANTHER" id="PTHR11764:SF20">
    <property type="entry name" value="LANOSTEROL SYNTHASE"/>
    <property type="match status" value="1"/>
</dbReference>
<dbReference type="Gene3D" id="1.50.10.20">
    <property type="match status" value="2"/>
</dbReference>
<dbReference type="InterPro" id="IPR018333">
    <property type="entry name" value="Squalene_cyclase"/>
</dbReference>
<evidence type="ECO:0000256" key="3">
    <source>
        <dbReference type="ARBA" id="ARBA00022737"/>
    </source>
</evidence>
<accession>A0A1N7M336</accession>
<organism evidence="6 7">
    <name type="scientific">Kroppenstedtia eburnea</name>
    <dbReference type="NCBI Taxonomy" id="714067"/>
    <lineage>
        <taxon>Bacteria</taxon>
        <taxon>Bacillati</taxon>
        <taxon>Bacillota</taxon>
        <taxon>Bacilli</taxon>
        <taxon>Bacillales</taxon>
        <taxon>Thermoactinomycetaceae</taxon>
        <taxon>Kroppenstedtia</taxon>
    </lineage>
</organism>
<proteinExistence type="inferred from homology"/>
<feature type="domain" description="Squalene cyclase N-terminal" evidence="5">
    <location>
        <begin position="17"/>
        <end position="295"/>
    </location>
</feature>
<protein>
    <submittedName>
        <fullName evidence="6">Sporulene cyclase</fullName>
    </submittedName>
</protein>
<dbReference type="InterPro" id="IPR008930">
    <property type="entry name" value="Terpenoid_cyclase/PrenylTrfase"/>
</dbReference>
<dbReference type="GO" id="GO:0005811">
    <property type="term" value="C:lipid droplet"/>
    <property type="evidence" value="ECO:0007669"/>
    <property type="project" value="InterPro"/>
</dbReference>
<dbReference type="Pfam" id="PF13249">
    <property type="entry name" value="SQHop_cyclase_N"/>
    <property type="match status" value="1"/>
</dbReference>
<dbReference type="InterPro" id="IPR032696">
    <property type="entry name" value="SQ_cyclase_C"/>
</dbReference>
<keyword evidence="3" id="KW-0677">Repeat</keyword>
<dbReference type="PANTHER" id="PTHR11764">
    <property type="entry name" value="TERPENE CYCLASE/MUTASE FAMILY MEMBER"/>
    <property type="match status" value="1"/>
</dbReference>
<dbReference type="EMBL" id="FTOD01000005">
    <property type="protein sequence ID" value="SIS80494.1"/>
    <property type="molecule type" value="Genomic_DNA"/>
</dbReference>
<dbReference type="InterPro" id="IPR032697">
    <property type="entry name" value="SQ_cyclase_N"/>
</dbReference>
<dbReference type="GO" id="GO:0016104">
    <property type="term" value="P:triterpenoid biosynthetic process"/>
    <property type="evidence" value="ECO:0007669"/>
    <property type="project" value="InterPro"/>
</dbReference>
<evidence type="ECO:0000313" key="7">
    <source>
        <dbReference type="Proteomes" id="UP000186795"/>
    </source>
</evidence>
<dbReference type="AlphaFoldDB" id="A0A1N7M336"/>
<evidence type="ECO:0000256" key="2">
    <source>
        <dbReference type="ARBA" id="ARBA00009755"/>
    </source>
</evidence>
<evidence type="ECO:0000259" key="4">
    <source>
        <dbReference type="Pfam" id="PF13243"/>
    </source>
</evidence>
<dbReference type="SFLD" id="SFLDG01016">
    <property type="entry name" value="Prenyltransferase_Like_2"/>
    <property type="match status" value="1"/>
</dbReference>
<name>A0A1N7M336_9BACL</name>
<dbReference type="SUPFAM" id="SSF48239">
    <property type="entry name" value="Terpenoid cyclases/Protein prenyltransferases"/>
    <property type="match status" value="2"/>
</dbReference>
<comment type="similarity">
    <text evidence="2">Belongs to the terpene cyclase/mutase family.</text>
</comment>
<evidence type="ECO:0000313" key="6">
    <source>
        <dbReference type="EMBL" id="SIS80494.1"/>
    </source>
</evidence>
<reference evidence="7" key="1">
    <citation type="submission" date="2017-01" db="EMBL/GenBank/DDBJ databases">
        <authorList>
            <person name="Varghese N."/>
            <person name="Submissions S."/>
        </authorList>
    </citation>
    <scope>NUCLEOTIDE SEQUENCE [LARGE SCALE GENOMIC DNA]</scope>
    <source>
        <strain evidence="7">DSM 45196</strain>
    </source>
</reference>
<feature type="domain" description="Squalene cyclase C-terminal" evidence="4">
    <location>
        <begin position="308"/>
        <end position="626"/>
    </location>
</feature>
<sequence>MCPAEHLQAASERMHQLVEELTRQQQADGRWIFCFESGPMTDAYMLLLYEIFGTGKKEFREGIAGRLLSLSDNGIWRLYPDEKKGSISATMEASFALVAAGFKDPSDPLIQNSQAFVREQGGVAATGSLTKVMLTLVGQFNWPDLEPQVPIKVFLLPWWFPISFFDFVGFTRCHAAPIVLASHRKFSRRLPRGPRNVTPWNGEAGGRDVTPFTGLERKIDELLPYPPPSISGGGMDQLAEERGIRFILDRVEPDGTLYSYFSTTFLMIFSLMAVGYPRNHPVLQRAMSGLEGFLYPVKGGLHLQETTSAVWDTALITYALQEAGVPADTAVIRKGCNYLLSRQHSRLGDWALRNPGVPPGGWGFSDINTINPDLDDTTYSLRVLGPLSQVDGRVRQAWERGAHWALSMQNRDGGWSAFEKNTDKKWPLVLLPKTDAQTVWTDPSTHDLTGRTLEWIGNHLGWKRGHPVVERASRFLVTHQEPNGSWFGRWGIAYIYGTWAALTGLASVGFRRGDPAVDRGVRWLLNIQNKDGGWGESCRSDVVRMYVSLGKSTEVQTAWAVDALVAVHDSPIPEIDAGVKRLLELSESPGEMADTPTGGGLSGQFYIHYHSYRYIWPLVALSHYRRKYGEEPG</sequence>
<dbReference type="GO" id="GO:0016866">
    <property type="term" value="F:intramolecular transferase activity"/>
    <property type="evidence" value="ECO:0007669"/>
    <property type="project" value="InterPro"/>
</dbReference>
<dbReference type="RefSeq" id="WP_234992593.1">
    <property type="nucleotide sequence ID" value="NZ_CP048103.1"/>
</dbReference>
<gene>
    <name evidence="6" type="ORF">SAMN05421790_105169</name>
</gene>
<comment type="pathway">
    <text evidence="1">Secondary metabolite biosynthesis; hopanoid biosynthesis.</text>
</comment>